<dbReference type="Pfam" id="PF13385">
    <property type="entry name" value="Laminin_G_3"/>
    <property type="match status" value="1"/>
</dbReference>
<comment type="caution">
    <text evidence="3">The sequence shown here is derived from an EMBL/GenBank/DDBJ whole genome shotgun (WGS) entry which is preliminary data.</text>
</comment>
<feature type="non-terminal residue" evidence="3">
    <location>
        <position position="1"/>
    </location>
</feature>
<dbReference type="AlphaFoldDB" id="A0A819ZU98"/>
<dbReference type="Proteomes" id="UP000663823">
    <property type="component" value="Unassembled WGS sequence"/>
</dbReference>
<sequence>VYDASLYQQQIYVDGQIDALSHGTVNSYQGVSLSSTIIGRSSSLAYGTAYFQGRIDHFTITAGVARSACQISNDASLIVYYPFDTTGTYNDYSVNLCNGYASGTTIISSGRVNQAISFTSSTSYFESQCFPRMRGNEQSFSFSLWVNPNSTTSGGTLVHLSSNSNGNGTCFDLLVFTSTGNLICQWMTTTLSVSSAQGPIIPANTWTHIAVVYGSTNGVRLFINGQFSTASSNIGSLSLYNTNVPMYITLGNLSPSGSSTPVNCLSGSISISSGSFLGSIDEFRIYDRQLSNQEICVLANS</sequence>
<protein>
    <recommendedName>
        <fullName evidence="2">Pentraxin (PTX) domain-containing protein</fullName>
    </recommendedName>
</protein>
<proteinExistence type="predicted"/>
<comment type="caution">
    <text evidence="1">Lacks conserved residue(s) required for the propagation of feature annotation.</text>
</comment>
<dbReference type="SUPFAM" id="SSF49899">
    <property type="entry name" value="Concanavalin A-like lectins/glucanases"/>
    <property type="match status" value="1"/>
</dbReference>
<dbReference type="EMBL" id="CAJOAX010018657">
    <property type="protein sequence ID" value="CAF4182855.1"/>
    <property type="molecule type" value="Genomic_DNA"/>
</dbReference>
<accession>A0A819ZU98</accession>
<evidence type="ECO:0000313" key="4">
    <source>
        <dbReference type="Proteomes" id="UP000663823"/>
    </source>
</evidence>
<dbReference type="Gene3D" id="2.60.120.200">
    <property type="match status" value="2"/>
</dbReference>
<evidence type="ECO:0000259" key="2">
    <source>
        <dbReference type="PROSITE" id="PS51828"/>
    </source>
</evidence>
<gene>
    <name evidence="3" type="ORF">OTI717_LOCUS37770</name>
</gene>
<reference evidence="3" key="1">
    <citation type="submission" date="2021-02" db="EMBL/GenBank/DDBJ databases">
        <authorList>
            <person name="Nowell W R."/>
        </authorList>
    </citation>
    <scope>NUCLEOTIDE SEQUENCE</scope>
</reference>
<dbReference type="InterPro" id="IPR013320">
    <property type="entry name" value="ConA-like_dom_sf"/>
</dbReference>
<name>A0A819ZU98_9BILA</name>
<evidence type="ECO:0000313" key="3">
    <source>
        <dbReference type="EMBL" id="CAF4182855.1"/>
    </source>
</evidence>
<organism evidence="3 4">
    <name type="scientific">Rotaria sordida</name>
    <dbReference type="NCBI Taxonomy" id="392033"/>
    <lineage>
        <taxon>Eukaryota</taxon>
        <taxon>Metazoa</taxon>
        <taxon>Spiralia</taxon>
        <taxon>Gnathifera</taxon>
        <taxon>Rotifera</taxon>
        <taxon>Eurotatoria</taxon>
        <taxon>Bdelloidea</taxon>
        <taxon>Philodinida</taxon>
        <taxon>Philodinidae</taxon>
        <taxon>Rotaria</taxon>
    </lineage>
</organism>
<feature type="domain" description="Pentraxin (PTX)" evidence="2">
    <location>
        <begin position="112"/>
        <end position="301"/>
    </location>
</feature>
<dbReference type="InterPro" id="IPR001759">
    <property type="entry name" value="PTX_dom"/>
</dbReference>
<evidence type="ECO:0000256" key="1">
    <source>
        <dbReference type="PROSITE-ProRule" id="PRU01172"/>
    </source>
</evidence>
<dbReference type="PROSITE" id="PS51828">
    <property type="entry name" value="PTX_2"/>
    <property type="match status" value="1"/>
</dbReference>